<name>A0A9N9CY13_9GLOM</name>
<dbReference type="Pfam" id="PF00646">
    <property type="entry name" value="F-box"/>
    <property type="match status" value="1"/>
</dbReference>
<protein>
    <submittedName>
        <fullName evidence="2">5215_t:CDS:1</fullName>
    </submittedName>
</protein>
<sequence length="438" mass="51231">MDANRYVINPETGRQIRVGGVRFYQLIDERYDYFNGELVRRANAPPPGPRHYYFNTITHRRVTAGGRRYYELLNAGWDIENDYYLVPPEVISDDANEAQDPLPTHERIMAIHGEKLANLNITLCRECFIAINLEQVGKPKVRLSSVEFRRYVNSITDLNTLIESKDYLTRFIRSEYKVKEFADKFLNNLETMIDSRHQLGATNYVPPANDIDHIRIWILGFINNQDGEEMGLYKFLQSEYHASGINEAFNEFYQNYAGNVHNPMNKNRVSRALSALGLKTEMKKVFDIPELVGKIISYLPIKSQCTVSRVNRTWRLEARRQLYINRKKIIDELLSKQNLRRAVDFISALNLNKIDELEALITDYKNRRDDLLNKLDLNSDLDHSMPIMSELKVLINQKIMYLIHYIIVCKDNTFLKTEEAKNQNMREWEEQAFLASSD</sequence>
<proteinExistence type="predicted"/>
<dbReference type="SUPFAM" id="SSF81383">
    <property type="entry name" value="F-box domain"/>
    <property type="match status" value="1"/>
</dbReference>
<dbReference type="EMBL" id="CAJVPI010001500">
    <property type="protein sequence ID" value="CAG8615717.1"/>
    <property type="molecule type" value="Genomic_DNA"/>
</dbReference>
<keyword evidence="3" id="KW-1185">Reference proteome</keyword>
<dbReference type="InterPro" id="IPR001810">
    <property type="entry name" value="F-box_dom"/>
</dbReference>
<evidence type="ECO:0000313" key="3">
    <source>
        <dbReference type="Proteomes" id="UP000789739"/>
    </source>
</evidence>
<dbReference type="Proteomes" id="UP000789739">
    <property type="component" value="Unassembled WGS sequence"/>
</dbReference>
<comment type="caution">
    <text evidence="2">The sequence shown here is derived from an EMBL/GenBank/DDBJ whole genome shotgun (WGS) entry which is preliminary data.</text>
</comment>
<reference evidence="2" key="1">
    <citation type="submission" date="2021-06" db="EMBL/GenBank/DDBJ databases">
        <authorList>
            <person name="Kallberg Y."/>
            <person name="Tangrot J."/>
            <person name="Rosling A."/>
        </authorList>
    </citation>
    <scope>NUCLEOTIDE SEQUENCE</scope>
    <source>
        <strain evidence="2">BR232B</strain>
    </source>
</reference>
<dbReference type="InterPro" id="IPR036047">
    <property type="entry name" value="F-box-like_dom_sf"/>
</dbReference>
<accession>A0A9N9CY13</accession>
<evidence type="ECO:0000259" key="1">
    <source>
        <dbReference type="Pfam" id="PF00646"/>
    </source>
</evidence>
<evidence type="ECO:0000313" key="2">
    <source>
        <dbReference type="EMBL" id="CAG8615717.1"/>
    </source>
</evidence>
<organism evidence="2 3">
    <name type="scientific">Paraglomus brasilianum</name>
    <dbReference type="NCBI Taxonomy" id="144538"/>
    <lineage>
        <taxon>Eukaryota</taxon>
        <taxon>Fungi</taxon>
        <taxon>Fungi incertae sedis</taxon>
        <taxon>Mucoromycota</taxon>
        <taxon>Glomeromycotina</taxon>
        <taxon>Glomeromycetes</taxon>
        <taxon>Paraglomerales</taxon>
        <taxon>Paraglomeraceae</taxon>
        <taxon>Paraglomus</taxon>
    </lineage>
</organism>
<dbReference type="AlphaFoldDB" id="A0A9N9CY13"/>
<feature type="domain" description="F-box" evidence="1">
    <location>
        <begin position="289"/>
        <end position="315"/>
    </location>
</feature>
<dbReference type="OrthoDB" id="2440930at2759"/>
<gene>
    <name evidence="2" type="ORF">PBRASI_LOCUS8421</name>
</gene>